<dbReference type="SMART" id="SM00829">
    <property type="entry name" value="PKS_ER"/>
    <property type="match status" value="1"/>
</dbReference>
<evidence type="ECO:0000313" key="3">
    <source>
        <dbReference type="Proteomes" id="UP000056322"/>
    </source>
</evidence>
<dbReference type="SUPFAM" id="SSF50129">
    <property type="entry name" value="GroES-like"/>
    <property type="match status" value="1"/>
</dbReference>
<accession>A0A0B7IWC3</accession>
<dbReference type="InterPro" id="IPR052711">
    <property type="entry name" value="Zinc_ADH-like"/>
</dbReference>
<dbReference type="CDD" id="cd08276">
    <property type="entry name" value="MDR7"/>
    <property type="match status" value="1"/>
</dbReference>
<dbReference type="PANTHER" id="PTHR45033">
    <property type="match status" value="1"/>
</dbReference>
<dbReference type="OrthoDB" id="9787435at2"/>
<dbReference type="EMBL" id="LN794158">
    <property type="protein sequence ID" value="CEN55397.1"/>
    <property type="molecule type" value="Genomic_DNA"/>
</dbReference>
<dbReference type="Gene3D" id="3.90.180.10">
    <property type="entry name" value="Medium-chain alcohol dehydrogenases, catalytic domain"/>
    <property type="match status" value="1"/>
</dbReference>
<feature type="domain" description="Enoyl reductase (ER)" evidence="1">
    <location>
        <begin position="12"/>
        <end position="334"/>
    </location>
</feature>
<dbReference type="STRING" id="1581680.BN1209_0345"/>
<dbReference type="KEGG" id="mbac:BN1209_0345"/>
<keyword evidence="3" id="KW-1185">Reference proteome</keyword>
<dbReference type="AlphaFoldDB" id="A0A0B7IWC3"/>
<gene>
    <name evidence="2" type="ORF">BN1209_0345</name>
</gene>
<dbReference type="InterPro" id="IPR020843">
    <property type="entry name" value="ER"/>
</dbReference>
<dbReference type="Gene3D" id="3.40.50.720">
    <property type="entry name" value="NAD(P)-binding Rossmann-like Domain"/>
    <property type="match status" value="1"/>
</dbReference>
<dbReference type="RefSeq" id="WP_045750674.1">
    <property type="nucleotide sequence ID" value="NZ_LN794158.1"/>
</dbReference>
<protein>
    <submittedName>
        <fullName evidence="2">Zinc-containing alcohol dehydrogenase superfamily protein</fullName>
    </submittedName>
</protein>
<dbReference type="Pfam" id="PF00107">
    <property type="entry name" value="ADH_zinc_N"/>
    <property type="match status" value="1"/>
</dbReference>
<dbReference type="HOGENOM" id="CLU_026673_3_4_4"/>
<organism evidence="2 3">
    <name type="scientific">Candidatus Methylopumilus turicensis</name>
    <dbReference type="NCBI Taxonomy" id="1581680"/>
    <lineage>
        <taxon>Bacteria</taxon>
        <taxon>Pseudomonadati</taxon>
        <taxon>Pseudomonadota</taxon>
        <taxon>Betaproteobacteria</taxon>
        <taxon>Nitrosomonadales</taxon>
        <taxon>Methylophilaceae</taxon>
        <taxon>Candidatus Methylopumilus</taxon>
    </lineage>
</organism>
<reference evidence="3" key="1">
    <citation type="submission" date="2014-12" db="EMBL/GenBank/DDBJ databases">
        <authorList>
            <person name="Salcher M.M."/>
        </authorList>
    </citation>
    <scope>NUCLEOTIDE SEQUENCE [LARGE SCALE GENOMIC DNA]</scope>
    <source>
        <strain evidence="3">MMS-10A-171</strain>
    </source>
</reference>
<sequence>MQNKSIILLTGGGYDKVTVGVRDADEPKAGEITVRLHANSLNYHDFAVVSGMWGPSEARIPMADGAGVVTAVGDGVSDFVVGDHVVSTFFPTWLAGEPLVEGFATTPGDGVDGYARETVTASTQAFTLAPKGWSHVEASTLTTAALTSWRALMSDDALKPGDTVLVQGTGGVSIFALQFAKMAGAKVIATSSSDEKLERLKALGADHLINYRKTANWGEVAREITGGRGVDHIVEVGGPSTLDQSMMAARVGAHISVIGILTGLGGELSIVTALIKQLRLQGLIVGNRTQQQEMVRAIDANHMRPIVDKVFPLENIVEAFQYQESNQHFGKICLEM</sequence>
<dbReference type="InterPro" id="IPR013149">
    <property type="entry name" value="ADH-like_C"/>
</dbReference>
<proteinExistence type="predicted"/>
<dbReference type="PANTHER" id="PTHR45033:SF2">
    <property type="entry name" value="ZINC-TYPE ALCOHOL DEHYDROGENASE-LIKE PROTEIN C1773.06C"/>
    <property type="match status" value="1"/>
</dbReference>
<dbReference type="GO" id="GO:0016491">
    <property type="term" value="F:oxidoreductase activity"/>
    <property type="evidence" value="ECO:0007669"/>
    <property type="project" value="InterPro"/>
</dbReference>
<dbReference type="Pfam" id="PF08240">
    <property type="entry name" value="ADH_N"/>
    <property type="match status" value="1"/>
</dbReference>
<evidence type="ECO:0000259" key="1">
    <source>
        <dbReference type="SMART" id="SM00829"/>
    </source>
</evidence>
<dbReference type="InterPro" id="IPR036291">
    <property type="entry name" value="NAD(P)-bd_dom_sf"/>
</dbReference>
<dbReference type="Proteomes" id="UP000056322">
    <property type="component" value="Chromosome 1"/>
</dbReference>
<dbReference type="InterPro" id="IPR011032">
    <property type="entry name" value="GroES-like_sf"/>
</dbReference>
<evidence type="ECO:0000313" key="2">
    <source>
        <dbReference type="EMBL" id="CEN55397.1"/>
    </source>
</evidence>
<dbReference type="InterPro" id="IPR013154">
    <property type="entry name" value="ADH-like_N"/>
</dbReference>
<name>A0A0B7IWC3_9PROT</name>
<dbReference type="SUPFAM" id="SSF51735">
    <property type="entry name" value="NAD(P)-binding Rossmann-fold domains"/>
    <property type="match status" value="1"/>
</dbReference>